<proteinExistence type="predicted"/>
<accession>I1BMZ9</accession>
<dbReference type="AlphaFoldDB" id="I1BMZ9"/>
<name>I1BMZ9_RHIO9</name>
<dbReference type="InParanoid" id="I1BMZ9"/>
<dbReference type="VEuPathDB" id="FungiDB:RO3G_02283"/>
<dbReference type="GeneID" id="93609255"/>
<dbReference type="Proteomes" id="UP000009138">
    <property type="component" value="Unassembled WGS sequence"/>
</dbReference>
<evidence type="ECO:0000313" key="2">
    <source>
        <dbReference type="Proteomes" id="UP000009138"/>
    </source>
</evidence>
<organism evidence="1 2">
    <name type="scientific">Rhizopus delemar (strain RA 99-880 / ATCC MYA-4621 / FGSC 9543 / NRRL 43880)</name>
    <name type="common">Mucormycosis agent</name>
    <name type="synonym">Rhizopus arrhizus var. delemar</name>
    <dbReference type="NCBI Taxonomy" id="246409"/>
    <lineage>
        <taxon>Eukaryota</taxon>
        <taxon>Fungi</taxon>
        <taxon>Fungi incertae sedis</taxon>
        <taxon>Mucoromycota</taxon>
        <taxon>Mucoromycotina</taxon>
        <taxon>Mucoromycetes</taxon>
        <taxon>Mucorales</taxon>
        <taxon>Mucorineae</taxon>
        <taxon>Rhizopodaceae</taxon>
        <taxon>Rhizopus</taxon>
    </lineage>
</organism>
<evidence type="ECO:0000313" key="1">
    <source>
        <dbReference type="EMBL" id="EIE77579.1"/>
    </source>
</evidence>
<keyword evidence="2" id="KW-1185">Reference proteome</keyword>
<reference evidence="1 2" key="1">
    <citation type="journal article" date="2009" name="PLoS Genet.">
        <title>Genomic analysis of the basal lineage fungus Rhizopus oryzae reveals a whole-genome duplication.</title>
        <authorList>
            <person name="Ma L.-J."/>
            <person name="Ibrahim A.S."/>
            <person name="Skory C."/>
            <person name="Grabherr M.G."/>
            <person name="Burger G."/>
            <person name="Butler M."/>
            <person name="Elias M."/>
            <person name="Idnurm A."/>
            <person name="Lang B.F."/>
            <person name="Sone T."/>
            <person name="Abe A."/>
            <person name="Calvo S.E."/>
            <person name="Corrochano L.M."/>
            <person name="Engels R."/>
            <person name="Fu J."/>
            <person name="Hansberg W."/>
            <person name="Kim J.-M."/>
            <person name="Kodira C.D."/>
            <person name="Koehrsen M.J."/>
            <person name="Liu B."/>
            <person name="Miranda-Saavedra D."/>
            <person name="O'Leary S."/>
            <person name="Ortiz-Castellanos L."/>
            <person name="Poulter R."/>
            <person name="Rodriguez-Romero J."/>
            <person name="Ruiz-Herrera J."/>
            <person name="Shen Y.-Q."/>
            <person name="Zeng Q."/>
            <person name="Galagan J."/>
            <person name="Birren B.W."/>
            <person name="Cuomo C.A."/>
            <person name="Wickes B.L."/>
        </authorList>
    </citation>
    <scope>NUCLEOTIDE SEQUENCE [LARGE SCALE GENOMIC DNA]</scope>
    <source>
        <strain evidence="2">RA 99-880 / ATCC MYA-4621 / FGSC 9543 / NRRL 43880</strain>
    </source>
</reference>
<sequence length="78" mass="9065">MSDESNKGFSKQKAEVESVFHITWQEFISMLTLKGGWLYLVQTQKYAFMYKISGPKDSIPYGKLESDCYTMIIFGKQH</sequence>
<dbReference type="EMBL" id="CH476733">
    <property type="protein sequence ID" value="EIE77579.1"/>
    <property type="molecule type" value="Genomic_DNA"/>
</dbReference>
<dbReference type="RefSeq" id="XP_067512975.1">
    <property type="nucleotide sequence ID" value="XM_067656874.1"/>
</dbReference>
<protein>
    <submittedName>
        <fullName evidence="1">Uncharacterized protein</fullName>
    </submittedName>
</protein>
<gene>
    <name evidence="1" type="ORF">RO3G_02283</name>
</gene>